<name>A0ABS6WQI7_9HYPH</name>
<gene>
    <name evidence="2" type="ORF">KY465_13160</name>
</gene>
<sequence>MLSSAFAADIAGHKDRLFASPPVLSQSDSGAFKVIDYREMRDINGRDQVPERRVKRQYVDLSVRRQTKNLTLEASGRTVEIGRVGRWSTARFAVVFIHGRGGDRRLGINDYSFGGNFNRLKNLVVRNGGSYIVPSVRAFSPAGLADVKALIGEFRAGSGGAPVIVACASMGSMICQGVAEDPELAPRLAGMALLGGMPDARLAATPLAAARVPITFAHGSNDSVYPWQAQKAVFDRIRNQSSNYPARFVLFNSGSHGTPIRMIDWKAVLTQMLKN</sequence>
<organism evidence="2 3">
    <name type="scientific">Pseudohoeflea coraliihabitans</name>
    <dbReference type="NCBI Taxonomy" id="2860393"/>
    <lineage>
        <taxon>Bacteria</taxon>
        <taxon>Pseudomonadati</taxon>
        <taxon>Pseudomonadota</taxon>
        <taxon>Alphaproteobacteria</taxon>
        <taxon>Hyphomicrobiales</taxon>
        <taxon>Rhizobiaceae</taxon>
        <taxon>Pseudohoeflea</taxon>
    </lineage>
</organism>
<dbReference type="Proteomes" id="UP001430804">
    <property type="component" value="Unassembled WGS sequence"/>
</dbReference>
<protein>
    <submittedName>
        <fullName evidence="2">Lysophospholipase</fullName>
    </submittedName>
</protein>
<dbReference type="Pfam" id="PF12697">
    <property type="entry name" value="Abhydrolase_6"/>
    <property type="match status" value="1"/>
</dbReference>
<evidence type="ECO:0000259" key="1">
    <source>
        <dbReference type="Pfam" id="PF12697"/>
    </source>
</evidence>
<proteinExistence type="predicted"/>
<evidence type="ECO:0000313" key="2">
    <source>
        <dbReference type="EMBL" id="MBW3098229.1"/>
    </source>
</evidence>
<evidence type="ECO:0000313" key="3">
    <source>
        <dbReference type="Proteomes" id="UP001430804"/>
    </source>
</evidence>
<dbReference type="EMBL" id="JAHWQX010000003">
    <property type="protein sequence ID" value="MBW3098229.1"/>
    <property type="molecule type" value="Genomic_DNA"/>
</dbReference>
<accession>A0ABS6WQI7</accession>
<reference evidence="2" key="1">
    <citation type="submission" date="2021-07" db="EMBL/GenBank/DDBJ databases">
        <title>Pseudohoeflea marina sp. nov. a polyhydroxyalcanoate-producing bacterium.</title>
        <authorList>
            <person name="Zheng W."/>
            <person name="Yu S."/>
            <person name="Huang Y."/>
        </authorList>
    </citation>
    <scope>NUCLEOTIDE SEQUENCE</scope>
    <source>
        <strain evidence="2">DP4N28-3</strain>
    </source>
</reference>
<feature type="domain" description="AB hydrolase-1" evidence="1">
    <location>
        <begin position="94"/>
        <end position="229"/>
    </location>
</feature>
<comment type="caution">
    <text evidence="2">The sequence shown here is derived from an EMBL/GenBank/DDBJ whole genome shotgun (WGS) entry which is preliminary data.</text>
</comment>
<dbReference type="InterPro" id="IPR000073">
    <property type="entry name" value="AB_hydrolase_1"/>
</dbReference>
<keyword evidence="3" id="KW-1185">Reference proteome</keyword>